<dbReference type="InterPro" id="IPR011856">
    <property type="entry name" value="tRNA_endonuc-like_dom_sf"/>
</dbReference>
<dbReference type="SUPFAM" id="SSF52980">
    <property type="entry name" value="Restriction endonuclease-like"/>
    <property type="match status" value="1"/>
</dbReference>
<name>A0A2H0PX68_9BACT</name>
<dbReference type="InterPro" id="IPR011335">
    <property type="entry name" value="Restrct_endonuc-II-like"/>
</dbReference>
<sequence length="280" mass="32394">MFVIKADGKREIFRPQKIISSLARIGVDESTARSFAEDIKGVHIRELRSDDIFRRITELLYQYNPVFAGKYNLRRAIMQMGPTGYPFEKYIAALLGSYGYQTKTNQMVWGACVQYEIDVVVERDGETYVVECKYHNTPGARCDLKVALYVWARFLDIKEKWERGPGNRQEFYNGWLVTNTRCTSEAIRFAECKGMKLTSWGYPQHESLEKLIEQKALYPMNVFPFLNNGWLYARLAEHGLYLLRDIVSYTTIDLAKKTGAQQKDISLLQKYARGLCGNNE</sequence>
<comment type="caution">
    <text evidence="2">The sequence shown here is derived from an EMBL/GenBank/DDBJ whole genome shotgun (WGS) entry which is preliminary data.</text>
</comment>
<feature type="domain" description="Restriction endonuclease type IV Mrr" evidence="1">
    <location>
        <begin position="84"/>
        <end position="197"/>
    </location>
</feature>
<dbReference type="Pfam" id="PF04471">
    <property type="entry name" value="Mrr_cat"/>
    <property type="match status" value="1"/>
</dbReference>
<dbReference type="GO" id="GO:0003677">
    <property type="term" value="F:DNA binding"/>
    <property type="evidence" value="ECO:0007669"/>
    <property type="project" value="InterPro"/>
</dbReference>
<dbReference type="InterPro" id="IPR007560">
    <property type="entry name" value="Restrct_endonuc_IV_Mrr"/>
</dbReference>
<evidence type="ECO:0000259" key="1">
    <source>
        <dbReference type="Pfam" id="PF04471"/>
    </source>
</evidence>
<dbReference type="GO" id="GO:0009307">
    <property type="term" value="P:DNA restriction-modification system"/>
    <property type="evidence" value="ECO:0007669"/>
    <property type="project" value="InterPro"/>
</dbReference>
<gene>
    <name evidence="2" type="ORF">COV41_01090</name>
</gene>
<dbReference type="Proteomes" id="UP000236846">
    <property type="component" value="Unassembled WGS sequence"/>
</dbReference>
<dbReference type="CDD" id="cd22308">
    <property type="entry name" value="Af1548-like"/>
    <property type="match status" value="1"/>
</dbReference>
<evidence type="ECO:0000313" key="3">
    <source>
        <dbReference type="Proteomes" id="UP000236846"/>
    </source>
</evidence>
<dbReference type="EMBL" id="PCXE01000017">
    <property type="protein sequence ID" value="PIR26608.1"/>
    <property type="molecule type" value="Genomic_DNA"/>
</dbReference>
<dbReference type="AlphaFoldDB" id="A0A2H0PX68"/>
<protein>
    <submittedName>
        <fullName evidence="2">ATPase</fullName>
    </submittedName>
</protein>
<organism evidence="2 3">
    <name type="scientific">Candidatus Brennerbacteria bacterium CG11_big_fil_rev_8_21_14_0_20_43_10</name>
    <dbReference type="NCBI Taxonomy" id="1974523"/>
    <lineage>
        <taxon>Bacteria</taxon>
        <taxon>Candidatus Brenneribacteriota</taxon>
    </lineage>
</organism>
<dbReference type="GO" id="GO:0004519">
    <property type="term" value="F:endonuclease activity"/>
    <property type="evidence" value="ECO:0007669"/>
    <property type="project" value="InterPro"/>
</dbReference>
<reference evidence="2 3" key="1">
    <citation type="submission" date="2017-09" db="EMBL/GenBank/DDBJ databases">
        <title>Depth-based differentiation of microbial function through sediment-hosted aquifers and enrichment of novel symbionts in the deep terrestrial subsurface.</title>
        <authorList>
            <person name="Probst A.J."/>
            <person name="Ladd B."/>
            <person name="Jarett J.K."/>
            <person name="Geller-Mcgrath D.E."/>
            <person name="Sieber C.M."/>
            <person name="Emerson J.B."/>
            <person name="Anantharaman K."/>
            <person name="Thomas B.C."/>
            <person name="Malmstrom R."/>
            <person name="Stieglmeier M."/>
            <person name="Klingl A."/>
            <person name="Woyke T."/>
            <person name="Ryan C.M."/>
            <person name="Banfield J.F."/>
        </authorList>
    </citation>
    <scope>NUCLEOTIDE SEQUENCE [LARGE SCALE GENOMIC DNA]</scope>
    <source>
        <strain evidence="2">CG11_big_fil_rev_8_21_14_0_20_43_10</strain>
    </source>
</reference>
<proteinExistence type="predicted"/>
<evidence type="ECO:0000313" key="2">
    <source>
        <dbReference type="EMBL" id="PIR26608.1"/>
    </source>
</evidence>
<dbReference type="Gene3D" id="3.40.1350.10">
    <property type="match status" value="1"/>
</dbReference>
<accession>A0A2H0PX68</accession>